<dbReference type="PANTHER" id="PTHR37296:SF1">
    <property type="entry name" value="CONSERVED VIRULENCE FACTOR B"/>
    <property type="match status" value="1"/>
</dbReference>
<dbReference type="EMBL" id="AGYT01000008">
    <property type="protein sequence ID" value="ENZ02437.1"/>
    <property type="molecule type" value="Genomic_DNA"/>
</dbReference>
<gene>
    <name evidence="4" type="ORF">HMPREF1092_01672</name>
</gene>
<dbReference type="PATRIC" id="fig|999411.4.peg.1647"/>
<protein>
    <recommendedName>
        <fullName evidence="6">S1 motif domain-containing protein</fullName>
    </recommendedName>
</protein>
<proteinExistence type="inferred from homology"/>
<comment type="caution">
    <text evidence="4">The sequence shown here is derived from an EMBL/GenBank/DDBJ whole genome shotgun (WGS) entry which is preliminary data.</text>
</comment>
<dbReference type="SUPFAM" id="SSF50249">
    <property type="entry name" value="Nucleic acid-binding proteins"/>
    <property type="match status" value="1"/>
</dbReference>
<feature type="domain" description="Conserved virulence factor B first S1" evidence="2">
    <location>
        <begin position="4"/>
        <end position="65"/>
    </location>
</feature>
<evidence type="ECO:0000313" key="5">
    <source>
        <dbReference type="Proteomes" id="UP000013097"/>
    </source>
</evidence>
<dbReference type="Gene3D" id="1.10.10.10">
    <property type="entry name" value="Winged helix-like DNA-binding domain superfamily/Winged helix DNA-binding domain"/>
    <property type="match status" value="1"/>
</dbReference>
<evidence type="ECO:0000259" key="2">
    <source>
        <dbReference type="Pfam" id="PF13509"/>
    </source>
</evidence>
<reference evidence="4 5" key="1">
    <citation type="submission" date="2013-01" db="EMBL/GenBank/DDBJ databases">
        <title>The Genome Sequence of Clostridium colicanis 209318.</title>
        <authorList>
            <consortium name="The Broad Institute Genome Sequencing Platform"/>
            <person name="Earl A."/>
            <person name="Ward D."/>
            <person name="Feldgarden M."/>
            <person name="Gevers D."/>
            <person name="Courvalin P."/>
            <person name="Lambert T."/>
            <person name="Walker B."/>
            <person name="Young S.K."/>
            <person name="Zeng Q."/>
            <person name="Gargeya S."/>
            <person name="Fitzgerald M."/>
            <person name="Haas B."/>
            <person name="Abouelleil A."/>
            <person name="Alvarado L."/>
            <person name="Arachchi H.M."/>
            <person name="Berlin A.M."/>
            <person name="Chapman S.B."/>
            <person name="Dewar J."/>
            <person name="Goldberg J."/>
            <person name="Griggs A."/>
            <person name="Gujja S."/>
            <person name="Hansen M."/>
            <person name="Howarth C."/>
            <person name="Imamovic A."/>
            <person name="Larimer J."/>
            <person name="McCowan C."/>
            <person name="Murphy C."/>
            <person name="Neiman D."/>
            <person name="Pearson M."/>
            <person name="Priest M."/>
            <person name="Roberts A."/>
            <person name="Saif S."/>
            <person name="Shea T."/>
            <person name="Sisk P."/>
            <person name="Sykes S."/>
            <person name="Wortman J."/>
            <person name="Nusbaum C."/>
            <person name="Birren B."/>
        </authorList>
    </citation>
    <scope>NUCLEOTIDE SEQUENCE [LARGE SCALE GENOMIC DNA]</scope>
    <source>
        <strain evidence="4 5">209318</strain>
    </source>
</reference>
<dbReference type="InterPro" id="IPR012340">
    <property type="entry name" value="NA-bd_OB-fold"/>
</dbReference>
<evidence type="ECO:0000256" key="1">
    <source>
        <dbReference type="PIRNR" id="PIRNR012524"/>
    </source>
</evidence>
<dbReference type="AlphaFoldDB" id="N9Y3L6"/>
<evidence type="ECO:0008006" key="6">
    <source>
        <dbReference type="Google" id="ProtNLM"/>
    </source>
</evidence>
<organism evidence="4 5">
    <name type="scientific">Clostridium thermobutyricum</name>
    <dbReference type="NCBI Taxonomy" id="29372"/>
    <lineage>
        <taxon>Bacteria</taxon>
        <taxon>Bacillati</taxon>
        <taxon>Bacillota</taxon>
        <taxon>Clostridia</taxon>
        <taxon>Eubacteriales</taxon>
        <taxon>Clostridiaceae</taxon>
        <taxon>Clostridium</taxon>
    </lineage>
</organism>
<dbReference type="RefSeq" id="WP_002598173.1">
    <property type="nucleotide sequence ID" value="NZ_CAUWHC010000002.1"/>
</dbReference>
<dbReference type="InterPro" id="IPR014464">
    <property type="entry name" value="CvfB_fam"/>
</dbReference>
<dbReference type="PIRSF" id="PIRSF012524">
    <property type="entry name" value="YitL_S1"/>
    <property type="match status" value="1"/>
</dbReference>
<evidence type="ECO:0000313" key="4">
    <source>
        <dbReference type="EMBL" id="ENZ02437.1"/>
    </source>
</evidence>
<dbReference type="PANTHER" id="PTHR37296">
    <property type="entry name" value="CONSERVED VIRULENCE FACTOR B"/>
    <property type="match status" value="1"/>
</dbReference>
<feature type="domain" description="Conserved virulence factor B-like winged helix" evidence="3">
    <location>
        <begin position="220"/>
        <end position="277"/>
    </location>
</feature>
<dbReference type="InterPro" id="IPR036388">
    <property type="entry name" value="WH-like_DNA-bd_sf"/>
</dbReference>
<evidence type="ECO:0000259" key="3">
    <source>
        <dbReference type="Pfam" id="PF17783"/>
    </source>
</evidence>
<dbReference type="Pfam" id="PF17783">
    <property type="entry name" value="WHD_CvfB"/>
    <property type="match status" value="1"/>
</dbReference>
<dbReference type="InterPro" id="IPR040764">
    <property type="entry name" value="CvfB_WH"/>
</dbReference>
<dbReference type="Proteomes" id="UP000013097">
    <property type="component" value="Unassembled WGS sequence"/>
</dbReference>
<keyword evidence="5" id="KW-1185">Reference proteome</keyword>
<comment type="similarity">
    <text evidence="1">Belongs to the CvfB family.</text>
</comment>
<name>N9Y3L6_9CLOT</name>
<dbReference type="InterPro" id="IPR039566">
    <property type="entry name" value="CvfB_S1_st"/>
</dbReference>
<dbReference type="HOGENOM" id="CLU_064885_0_1_9"/>
<sequence>MIEVGKYNKLVVSKERDFGFFLKDERGEEVLLPKSLLDGNTINLDDEVEVFVYLDSSDRRVATMKKPIITVGEVGYLEVVSQSSFGAFCNNGLEKDLFVPIREQRFKLLDGKKYLIHAYIDKTGRIAGTTEVDGYLDVAEEGSFKVDDVVSCITYARSGGETLKVAIDGKYRGIILGNEHDEVIYPGDTVEARVKRIYEDGVIGLSTRKKRLDAREEIKEKILSYLKKNNGFMEFNDKSNPEDIKREFKTSKNYFKMALGGLMKEGRIEQGPEGTKLIK</sequence>
<dbReference type="Gene3D" id="2.40.50.140">
    <property type="entry name" value="Nucleic acid-binding proteins"/>
    <property type="match status" value="1"/>
</dbReference>
<accession>N9Y3L6</accession>
<dbReference type="Pfam" id="PF13509">
    <property type="entry name" value="S1_2"/>
    <property type="match status" value="1"/>
</dbReference>
<dbReference type="eggNOG" id="COG2996">
    <property type="taxonomic scope" value="Bacteria"/>
</dbReference>